<keyword evidence="3" id="KW-1185">Reference proteome</keyword>
<reference evidence="4" key="1">
    <citation type="submission" date="2016-06" db="UniProtKB">
        <authorList>
            <consortium name="WormBaseParasite"/>
        </authorList>
    </citation>
    <scope>IDENTIFICATION</scope>
</reference>
<dbReference type="AlphaFoldDB" id="A0A183B7G2"/>
<feature type="region of interest" description="Disordered" evidence="1">
    <location>
        <begin position="112"/>
        <end position="134"/>
    </location>
</feature>
<gene>
    <name evidence="2" type="ORF">ECPE_LOCUS15147</name>
</gene>
<protein>
    <submittedName>
        <fullName evidence="4">RPAP1_N domain-containing protein</fullName>
    </submittedName>
</protein>
<accession>A0A183B7G2</accession>
<dbReference type="WBParaSite" id="ECPE_0001518701-mRNA-1">
    <property type="protein sequence ID" value="ECPE_0001518701-mRNA-1"/>
    <property type="gene ID" value="ECPE_0001518701"/>
</dbReference>
<evidence type="ECO:0000313" key="2">
    <source>
        <dbReference type="EMBL" id="VDP92419.1"/>
    </source>
</evidence>
<sequence>MITYETGRMQIASRAVMPGAELTIKPKPEPEEEPSSIRAKPQSVSPITGAEKDLVDQLTPEGYIPIMTGMSIFKSQFKDILTLLPGEQPIPPRKKPLGPRSKAASGSLAVVTKVGAASTQPKVPSKATSRRARQGRIAQPQLTSLYTDKPALRTRPGVARRSPMGRIRKDDIDALVEATSGAVGTDLTSSSPRTIRLMPERREPPFRFASSFGTTVSSGGPIPEGAINVEHSVGKDTLPEEAQAQTTELVSEQVGQLSTEVHRLSEMEEVTPRATGIWTWLDTLLASQVKSTTGPQSDYQALSSEIKSETSRKVPRVKGDRLINRFEDKGAHLQYLIKNLEDADQWTIHLDADESEIQLEDITSMEEDQTKRAQTLRPSSQLFTSTIPPTQRAKQIRKRLIEKGLLPPIIGRIPHPESDRMFRQAVRSPRESTGLDRFTTDLDYATKYLQSVVPPGRLTLLLNDIQRDETSPDALNALEEALLLAASKAEAAVQEWVHCVTFMFHQNMNKRIFLFSKLG</sequence>
<dbReference type="EMBL" id="UZAN01059681">
    <property type="protein sequence ID" value="VDP92419.1"/>
    <property type="molecule type" value="Genomic_DNA"/>
</dbReference>
<dbReference type="OrthoDB" id="6275790at2759"/>
<evidence type="ECO:0000313" key="3">
    <source>
        <dbReference type="Proteomes" id="UP000272942"/>
    </source>
</evidence>
<evidence type="ECO:0000313" key="4">
    <source>
        <dbReference type="WBParaSite" id="ECPE_0001518701-mRNA-1"/>
    </source>
</evidence>
<name>A0A183B7G2_9TREM</name>
<dbReference type="Proteomes" id="UP000272942">
    <property type="component" value="Unassembled WGS sequence"/>
</dbReference>
<feature type="region of interest" description="Disordered" evidence="1">
    <location>
        <begin position="19"/>
        <end position="46"/>
    </location>
</feature>
<reference evidence="2 3" key="2">
    <citation type="submission" date="2018-11" db="EMBL/GenBank/DDBJ databases">
        <authorList>
            <consortium name="Pathogen Informatics"/>
        </authorList>
    </citation>
    <scope>NUCLEOTIDE SEQUENCE [LARGE SCALE GENOMIC DNA]</scope>
    <source>
        <strain evidence="2 3">Egypt</strain>
    </source>
</reference>
<organism evidence="4">
    <name type="scientific">Echinostoma caproni</name>
    <dbReference type="NCBI Taxonomy" id="27848"/>
    <lineage>
        <taxon>Eukaryota</taxon>
        <taxon>Metazoa</taxon>
        <taxon>Spiralia</taxon>
        <taxon>Lophotrochozoa</taxon>
        <taxon>Platyhelminthes</taxon>
        <taxon>Trematoda</taxon>
        <taxon>Digenea</taxon>
        <taxon>Plagiorchiida</taxon>
        <taxon>Echinostomata</taxon>
        <taxon>Echinostomatoidea</taxon>
        <taxon>Echinostomatidae</taxon>
        <taxon>Echinostoma</taxon>
    </lineage>
</organism>
<evidence type="ECO:0000256" key="1">
    <source>
        <dbReference type="SAM" id="MobiDB-lite"/>
    </source>
</evidence>
<proteinExistence type="predicted"/>